<dbReference type="OrthoDB" id="72053at2759"/>
<keyword evidence="1" id="KW-0732">Signal</keyword>
<reference evidence="3" key="1">
    <citation type="journal article" date="2016" name="Mol. Ecol. Resour.">
        <title>Evaluation of the impact of RNA preservation methods of spiders for de novo transcriptome assembly.</title>
        <authorList>
            <person name="Kono N."/>
            <person name="Nakamura H."/>
            <person name="Ito Y."/>
            <person name="Tomita M."/>
            <person name="Arakawa K."/>
        </authorList>
    </citation>
    <scope>NUCLEOTIDE SEQUENCE</scope>
    <source>
        <tissue evidence="3">Whole body</tissue>
    </source>
</reference>
<dbReference type="SUPFAM" id="SSF52833">
    <property type="entry name" value="Thioredoxin-like"/>
    <property type="match status" value="1"/>
</dbReference>
<sequence length="61" mass="7168">MYFKLIFLTYLFSVAFTDDIKRENQVLVLTKDNFDGAFKDINVQFDFNAPWCGHCKALEPE</sequence>
<dbReference type="Gene3D" id="3.40.30.10">
    <property type="entry name" value="Glutaredoxin"/>
    <property type="match status" value="1"/>
</dbReference>
<dbReference type="EMBL" id="IAAA01049699">
    <property type="protein sequence ID" value="LAA11134.1"/>
    <property type="molecule type" value="mRNA"/>
</dbReference>
<name>A0A2L2YSS4_PARTP</name>
<dbReference type="AlphaFoldDB" id="A0A2L2YSS4"/>
<evidence type="ECO:0000256" key="1">
    <source>
        <dbReference type="SAM" id="SignalP"/>
    </source>
</evidence>
<feature type="domain" description="Thioredoxin" evidence="2">
    <location>
        <begin position="26"/>
        <end position="61"/>
    </location>
</feature>
<accession>A0A2L2YSS4</accession>
<feature type="chain" id="PRO_5014921422" evidence="1">
    <location>
        <begin position="18"/>
        <end position="61"/>
    </location>
</feature>
<dbReference type="InterPro" id="IPR013766">
    <property type="entry name" value="Thioredoxin_domain"/>
</dbReference>
<organism evidence="3">
    <name type="scientific">Parasteatoda tepidariorum</name>
    <name type="common">Common house spider</name>
    <name type="synonym">Achaearanea tepidariorum</name>
    <dbReference type="NCBI Taxonomy" id="114398"/>
    <lineage>
        <taxon>Eukaryota</taxon>
        <taxon>Metazoa</taxon>
        <taxon>Ecdysozoa</taxon>
        <taxon>Arthropoda</taxon>
        <taxon>Chelicerata</taxon>
        <taxon>Arachnida</taxon>
        <taxon>Araneae</taxon>
        <taxon>Araneomorphae</taxon>
        <taxon>Entelegynae</taxon>
        <taxon>Araneoidea</taxon>
        <taxon>Theridiidae</taxon>
        <taxon>Parasteatoda</taxon>
    </lineage>
</organism>
<dbReference type="Pfam" id="PF00085">
    <property type="entry name" value="Thioredoxin"/>
    <property type="match status" value="1"/>
</dbReference>
<proteinExistence type="evidence at transcript level"/>
<evidence type="ECO:0000259" key="2">
    <source>
        <dbReference type="Pfam" id="PF00085"/>
    </source>
</evidence>
<evidence type="ECO:0000313" key="3">
    <source>
        <dbReference type="EMBL" id="LAA11134.1"/>
    </source>
</evidence>
<dbReference type="InterPro" id="IPR036249">
    <property type="entry name" value="Thioredoxin-like_sf"/>
</dbReference>
<feature type="signal peptide" evidence="1">
    <location>
        <begin position="1"/>
        <end position="17"/>
    </location>
</feature>
<dbReference type="GO" id="GO:0016853">
    <property type="term" value="F:isomerase activity"/>
    <property type="evidence" value="ECO:0007669"/>
    <property type="project" value="UniProtKB-KW"/>
</dbReference>
<keyword evidence="3" id="KW-0413">Isomerase</keyword>
<protein>
    <submittedName>
        <fullName evidence="3">Protein disulfide-isomerase</fullName>
    </submittedName>
</protein>